<evidence type="ECO:0000313" key="1">
    <source>
        <dbReference type="EMBL" id="KAG9697017.1"/>
    </source>
</evidence>
<dbReference type="InterPro" id="IPR010281">
    <property type="entry name" value="DUF885"/>
</dbReference>
<feature type="non-terminal residue" evidence="1">
    <location>
        <position position="563"/>
    </location>
</feature>
<evidence type="ECO:0000313" key="2">
    <source>
        <dbReference type="Proteomes" id="UP000779574"/>
    </source>
</evidence>
<accession>A0A9P8ERY7</accession>
<proteinExistence type="predicted"/>
<dbReference type="PANTHER" id="PTHR33361">
    <property type="entry name" value="GLR0591 PROTEIN"/>
    <property type="match status" value="1"/>
</dbReference>
<protein>
    <recommendedName>
        <fullName evidence="3">X-Pro dipeptidyl-peptidase</fullName>
    </recommendedName>
</protein>
<dbReference type="EMBL" id="JAHFXF010000087">
    <property type="protein sequence ID" value="KAG9697017.1"/>
    <property type="molecule type" value="Genomic_DNA"/>
</dbReference>
<dbReference type="Proteomes" id="UP000779574">
    <property type="component" value="Unassembled WGS sequence"/>
</dbReference>
<name>A0A9P8ERY7_AURME</name>
<dbReference type="OrthoDB" id="5959877at2759"/>
<evidence type="ECO:0008006" key="3">
    <source>
        <dbReference type="Google" id="ProtNLM"/>
    </source>
</evidence>
<comment type="caution">
    <text evidence="1">The sequence shown here is derived from an EMBL/GenBank/DDBJ whole genome shotgun (WGS) entry which is preliminary data.</text>
</comment>
<organism evidence="1 2">
    <name type="scientific">Aureobasidium melanogenum</name>
    <name type="common">Aureobasidium pullulans var. melanogenum</name>
    <dbReference type="NCBI Taxonomy" id="46634"/>
    <lineage>
        <taxon>Eukaryota</taxon>
        <taxon>Fungi</taxon>
        <taxon>Dikarya</taxon>
        <taxon>Ascomycota</taxon>
        <taxon>Pezizomycotina</taxon>
        <taxon>Dothideomycetes</taxon>
        <taxon>Dothideomycetidae</taxon>
        <taxon>Dothideales</taxon>
        <taxon>Saccotheciaceae</taxon>
        <taxon>Aureobasidium</taxon>
    </lineage>
</organism>
<gene>
    <name evidence="1" type="ORF">KCU76_g3313</name>
</gene>
<dbReference type="Pfam" id="PF05960">
    <property type="entry name" value="DUF885"/>
    <property type="match status" value="1"/>
</dbReference>
<reference evidence="1" key="2">
    <citation type="submission" date="2021-08" db="EMBL/GenBank/DDBJ databases">
        <authorList>
            <person name="Gostincar C."/>
            <person name="Sun X."/>
            <person name="Song Z."/>
            <person name="Gunde-Cimerman N."/>
        </authorList>
    </citation>
    <scope>NUCLEOTIDE SEQUENCE</scope>
    <source>
        <strain evidence="1">EXF-9911</strain>
    </source>
</reference>
<reference evidence="1" key="1">
    <citation type="journal article" date="2021" name="J Fungi (Basel)">
        <title>Virulence traits and population genomics of the black yeast Aureobasidium melanogenum.</title>
        <authorList>
            <person name="Cernosa A."/>
            <person name="Sun X."/>
            <person name="Gostincar C."/>
            <person name="Fang C."/>
            <person name="Gunde-Cimerman N."/>
            <person name="Song Z."/>
        </authorList>
    </citation>
    <scope>NUCLEOTIDE SEQUENCE</scope>
    <source>
        <strain evidence="1">EXF-9911</strain>
    </source>
</reference>
<dbReference type="AlphaFoldDB" id="A0A9P8ERY7"/>
<sequence length="563" mass="65302">MKVKSPITEHGFPTSGVVRAMIECVTADVLDIEQFYSITFSKTRINRLKDYYRDKLTELKTIEFLFLHPEDRTDYILLEKYLYQQLESLASLETSLEELEPIIEPFASKLVELIERRQKVVPTTGRYAAEILSSVFEEIGKKLCEITSNKSQTKDPAARFAAYRAVKCVEELRGALEECMSFYKGYDPDFTWWTSAPFQKVIRQLKSFEEATTATLVENSAGSSADDIVGQPVGRSGLLADLDAQFIAYSPEELIEIADKEYAWCENEMMRASKALGYGQDWKAALEHVKNLYVEPGQQTRLVHELSEEAVAYVKRHDMVTVPTIAEECWRTFMMTPERQKVNPFFLGGEALIVSYPTDTMSHADKLMSMRGNNRPMSRSTVFHELIPGHHLQMHMIARYRSYRSLFTTPFWIEGWAFYWEFILWDRGFASAPEEKIGMLFWRMHRCVRIVFSLKFHMNQMTPQECIDYLVDKVGHERATAEGEIRRSFNGDYNALYQAGYMLGALQIYALRKEMVENGDLSEKQFHDRILKEGEMPIEILRALMQDKRLRPGHKAAWRFYDL</sequence>
<dbReference type="SUPFAM" id="SSF55486">
    <property type="entry name" value="Metalloproteases ('zincins'), catalytic domain"/>
    <property type="match status" value="1"/>
</dbReference>
<dbReference type="PANTHER" id="PTHR33361:SF2">
    <property type="entry name" value="DUF885 DOMAIN-CONTAINING PROTEIN"/>
    <property type="match status" value="1"/>
</dbReference>